<dbReference type="SUPFAM" id="SSF101327">
    <property type="entry name" value="YgfB-like"/>
    <property type="match status" value="1"/>
</dbReference>
<dbReference type="PANTHER" id="PTHR37528">
    <property type="entry name" value="UPF0149 PROTEIN YGFB"/>
    <property type="match status" value="1"/>
</dbReference>
<reference evidence="3" key="1">
    <citation type="submission" date="2016-10" db="EMBL/GenBank/DDBJ databases">
        <authorList>
            <person name="Varghese N."/>
            <person name="Submissions S."/>
        </authorList>
    </citation>
    <scope>NUCLEOTIDE SEQUENCE [LARGE SCALE GENOMIC DNA]</scope>
    <source>
        <strain evidence="3">DSM 173</strain>
    </source>
</reference>
<dbReference type="InterPro" id="IPR011978">
    <property type="entry name" value="YgfB-like"/>
</dbReference>
<accession>A0A1H3GEU8</accession>
<evidence type="ECO:0000313" key="3">
    <source>
        <dbReference type="Proteomes" id="UP000198672"/>
    </source>
</evidence>
<sequence length="188" mass="20157">MSLATALMSPDLCTYLDAGPLHPSPSEAHGLLCGLLCGGAPEPLAIWLAQVAPAADAEAALRAEAQSALHKYGTSILSNFQTADALVQLPIPDDRAALAERALWLYDWLRGFLYALGLIGVSDAQLSAQGREILRDLVALTQMDLDALEDSEENEQALAELIEFVRVAAMLIYHEQPARRVAPETPAV</sequence>
<dbReference type="Proteomes" id="UP000198672">
    <property type="component" value="Unassembled WGS sequence"/>
</dbReference>
<dbReference type="GO" id="GO:0005829">
    <property type="term" value="C:cytosol"/>
    <property type="evidence" value="ECO:0007669"/>
    <property type="project" value="TreeGrafter"/>
</dbReference>
<proteinExistence type="inferred from homology"/>
<dbReference type="AlphaFoldDB" id="A0A1H3GEU8"/>
<dbReference type="Gene3D" id="1.20.120.740">
    <property type="entry name" value="YgfB uncharacterised protein family UPF0149, PF03695"/>
    <property type="match status" value="1"/>
</dbReference>
<protein>
    <recommendedName>
        <fullName evidence="4">YecA family protein</fullName>
    </recommendedName>
</protein>
<organism evidence="2 3">
    <name type="scientific">Allochromatium warmingii</name>
    <name type="common">Chromatium warmingii</name>
    <dbReference type="NCBI Taxonomy" id="61595"/>
    <lineage>
        <taxon>Bacteria</taxon>
        <taxon>Pseudomonadati</taxon>
        <taxon>Pseudomonadota</taxon>
        <taxon>Gammaproteobacteria</taxon>
        <taxon>Chromatiales</taxon>
        <taxon>Chromatiaceae</taxon>
        <taxon>Allochromatium</taxon>
    </lineage>
</organism>
<dbReference type="Pfam" id="PF03695">
    <property type="entry name" value="UPF0149"/>
    <property type="match status" value="1"/>
</dbReference>
<evidence type="ECO:0000313" key="2">
    <source>
        <dbReference type="EMBL" id="SDY01806.1"/>
    </source>
</evidence>
<keyword evidence="3" id="KW-1185">Reference proteome</keyword>
<dbReference type="EMBL" id="FNOW01000024">
    <property type="protein sequence ID" value="SDY01806.1"/>
    <property type="molecule type" value="Genomic_DNA"/>
</dbReference>
<name>A0A1H3GEU8_ALLWA</name>
<gene>
    <name evidence="2" type="ORF">SAMN05421644_12441</name>
</gene>
<comment type="similarity">
    <text evidence="1">Belongs to the UPF0149 family.</text>
</comment>
<evidence type="ECO:0008006" key="4">
    <source>
        <dbReference type="Google" id="ProtNLM"/>
    </source>
</evidence>
<dbReference type="InterPro" id="IPR036255">
    <property type="entry name" value="YgfB-like_sf"/>
</dbReference>
<dbReference type="PANTHER" id="PTHR37528:SF1">
    <property type="entry name" value="UPF0149 PROTEIN YGFB"/>
    <property type="match status" value="1"/>
</dbReference>
<dbReference type="STRING" id="61595.SAMN05421644_12441"/>
<evidence type="ECO:0000256" key="1">
    <source>
        <dbReference type="ARBA" id="ARBA00038308"/>
    </source>
</evidence>